<dbReference type="Pfam" id="PF18139">
    <property type="entry name" value="LSDAT_euk"/>
    <property type="match status" value="2"/>
</dbReference>
<dbReference type="PANTHER" id="PTHR13800:SF1">
    <property type="entry name" value="TRANSIENT RECEPTOR POTENTIAL CATION CHANNEL TRPM"/>
    <property type="match status" value="1"/>
</dbReference>
<evidence type="ECO:0000313" key="4">
    <source>
        <dbReference type="EMBL" id="CAF3769503.1"/>
    </source>
</evidence>
<evidence type="ECO:0000313" key="3">
    <source>
        <dbReference type="EMBL" id="CAF1000010.1"/>
    </source>
</evidence>
<organism evidence="4 5">
    <name type="scientific">Didymodactylos carnosus</name>
    <dbReference type="NCBI Taxonomy" id="1234261"/>
    <lineage>
        <taxon>Eukaryota</taxon>
        <taxon>Metazoa</taxon>
        <taxon>Spiralia</taxon>
        <taxon>Gnathifera</taxon>
        <taxon>Rotifera</taxon>
        <taxon>Eurotatoria</taxon>
        <taxon>Bdelloidea</taxon>
        <taxon>Philodinida</taxon>
        <taxon>Philodinidae</taxon>
        <taxon>Didymodactylos</taxon>
    </lineage>
</organism>
<proteinExistence type="predicted"/>
<dbReference type="Proteomes" id="UP000677228">
    <property type="component" value="Unassembled WGS sequence"/>
</dbReference>
<dbReference type="PANTHER" id="PTHR13800">
    <property type="entry name" value="TRANSIENT RECEPTOR POTENTIAL CATION CHANNEL, SUBFAMILY M, MEMBER 6"/>
    <property type="match status" value="1"/>
</dbReference>
<dbReference type="InterPro" id="IPR041491">
    <property type="entry name" value="TRPM_SLOG"/>
</dbReference>
<dbReference type="Proteomes" id="UP000682733">
    <property type="component" value="Unassembled WGS sequence"/>
</dbReference>
<evidence type="ECO:0000313" key="5">
    <source>
        <dbReference type="Proteomes" id="UP000682733"/>
    </source>
</evidence>
<comment type="caution">
    <text evidence="4">The sequence shown here is derived from an EMBL/GenBank/DDBJ whole genome shotgun (WGS) entry which is preliminary data.</text>
</comment>
<gene>
    <name evidence="3" type="ORF">OVA965_LOCUS14511</name>
    <name evidence="4" type="ORF">TMI583_LOCUS14515</name>
</gene>
<reference evidence="4" key="1">
    <citation type="submission" date="2021-02" db="EMBL/GenBank/DDBJ databases">
        <authorList>
            <person name="Nowell W R."/>
        </authorList>
    </citation>
    <scope>NUCLEOTIDE SEQUENCE</scope>
</reference>
<dbReference type="EMBL" id="CAJNOK010006310">
    <property type="protein sequence ID" value="CAF1000010.1"/>
    <property type="molecule type" value="Genomic_DNA"/>
</dbReference>
<dbReference type="InterPro" id="IPR050927">
    <property type="entry name" value="TRPM"/>
</dbReference>
<dbReference type="EMBL" id="CAJOBA010006318">
    <property type="protein sequence ID" value="CAF3769503.1"/>
    <property type="molecule type" value="Genomic_DNA"/>
</dbReference>
<feature type="region of interest" description="Disordered" evidence="1">
    <location>
        <begin position="25"/>
        <end position="46"/>
    </location>
</feature>
<evidence type="ECO:0000256" key="1">
    <source>
        <dbReference type="SAM" id="MobiDB-lite"/>
    </source>
</evidence>
<accession>A0A8S2IPQ2</accession>
<evidence type="ECO:0000259" key="2">
    <source>
        <dbReference type="Pfam" id="PF18139"/>
    </source>
</evidence>
<feature type="domain" description="TRPM SLOG" evidence="2">
    <location>
        <begin position="198"/>
        <end position="278"/>
    </location>
</feature>
<name>A0A8S2IPQ2_9BILA</name>
<dbReference type="GO" id="GO:0005886">
    <property type="term" value="C:plasma membrane"/>
    <property type="evidence" value="ECO:0007669"/>
    <property type="project" value="TreeGrafter"/>
</dbReference>
<feature type="domain" description="TRPM SLOG" evidence="2">
    <location>
        <begin position="91"/>
        <end position="196"/>
    </location>
</feature>
<dbReference type="AlphaFoldDB" id="A0A8S2IPQ2"/>
<sequence length="282" mass="30860">MGQKNTVVAKSDDEIINVNVDKWASKYNPGTTVPLPPLSPPKSQNPKLDPLKPIAKTSVELPIDPAKVRILTLNEIVQKQSLDPPEPLTKSNDTLAEEIVEFMRDAWNLHVPNLIISVTGGAKYFKFINPRTRDDFQNGLFAAAVTTDAWIFTGGTNAGIMKEVGDAINRCRYRNTKTPAKIPVIGICGWKYITDENPSSAPLEPNHTHFILLDKGNSIVENIITTVAAKIEEKARNIMTQATAISMVQILVEGGIFSIDTVCEAVSSGVPLIVIDVSYELQ</sequence>
<protein>
    <recommendedName>
        <fullName evidence="2">TRPM SLOG domain-containing protein</fullName>
    </recommendedName>
</protein>
<dbReference type="GO" id="GO:0030001">
    <property type="term" value="P:metal ion transport"/>
    <property type="evidence" value="ECO:0007669"/>
    <property type="project" value="TreeGrafter"/>
</dbReference>
<dbReference type="GO" id="GO:0005261">
    <property type="term" value="F:monoatomic cation channel activity"/>
    <property type="evidence" value="ECO:0007669"/>
    <property type="project" value="TreeGrafter"/>
</dbReference>